<dbReference type="Gene3D" id="3.30.70.100">
    <property type="match status" value="2"/>
</dbReference>
<evidence type="ECO:0000313" key="2">
    <source>
        <dbReference type="EMBL" id="UZK57782.1"/>
    </source>
</evidence>
<evidence type="ECO:0000259" key="1">
    <source>
        <dbReference type="Pfam" id="PF03992"/>
    </source>
</evidence>
<dbReference type="EMBL" id="CP098740">
    <property type="protein sequence ID" value="UZK57782.1"/>
    <property type="molecule type" value="Genomic_DNA"/>
</dbReference>
<feature type="domain" description="ABM" evidence="1">
    <location>
        <begin position="117"/>
        <end position="189"/>
    </location>
</feature>
<sequence length="221" mass="23593">MGAEPRAARRGPDIARPDATSVHITHWHAPGRDAARALLDEVSDRWAAAVWPDGLLSFHSYLDTVGDTVLAYVQSARPTAHQDLVRTLRGPASAAAVSYRLHTSVVLDGTGTPPGAVVVATFDVDGADAQERIIESVARAVTDAPAEQREGMLSAHFHASTDGSRVLNYAEWTSDEAHLAFLEGAARAATLRATGATPGVRPIGFRRFHLHHGITPDRSDT</sequence>
<accession>A0ABY6Q0L5</accession>
<dbReference type="GO" id="GO:0004497">
    <property type="term" value="F:monooxygenase activity"/>
    <property type="evidence" value="ECO:0007669"/>
    <property type="project" value="UniProtKB-KW"/>
</dbReference>
<protein>
    <submittedName>
        <fullName evidence="2">Antibiotic biosynthesis monooxygenase</fullName>
    </submittedName>
</protein>
<evidence type="ECO:0000313" key="3">
    <source>
        <dbReference type="Proteomes" id="UP001164963"/>
    </source>
</evidence>
<dbReference type="RefSeq" id="WP_265546192.1">
    <property type="nucleotide sequence ID" value="NZ_CP098740.1"/>
</dbReference>
<dbReference type="InterPro" id="IPR007138">
    <property type="entry name" value="ABM_dom"/>
</dbReference>
<dbReference type="Pfam" id="PF03992">
    <property type="entry name" value="ABM"/>
    <property type="match status" value="1"/>
</dbReference>
<dbReference type="InterPro" id="IPR011008">
    <property type="entry name" value="Dimeric_a/b-barrel"/>
</dbReference>
<keyword evidence="2" id="KW-0503">Monooxygenase</keyword>
<gene>
    <name evidence="2" type="ORF">NEH16_30090</name>
</gene>
<dbReference type="SUPFAM" id="SSF54909">
    <property type="entry name" value="Dimeric alpha+beta barrel"/>
    <property type="match status" value="1"/>
</dbReference>
<keyword evidence="2" id="KW-0560">Oxidoreductase</keyword>
<organism evidence="2 3">
    <name type="scientific">Streptomyces drozdowiczii</name>
    <dbReference type="NCBI Taxonomy" id="202862"/>
    <lineage>
        <taxon>Bacteria</taxon>
        <taxon>Bacillati</taxon>
        <taxon>Actinomycetota</taxon>
        <taxon>Actinomycetes</taxon>
        <taxon>Kitasatosporales</taxon>
        <taxon>Streptomycetaceae</taxon>
        <taxon>Streptomyces</taxon>
    </lineage>
</organism>
<dbReference type="Proteomes" id="UP001164963">
    <property type="component" value="Chromosome"/>
</dbReference>
<proteinExistence type="predicted"/>
<name>A0ABY6Q0L5_9ACTN</name>
<reference evidence="2" key="1">
    <citation type="journal article" date="2022" name="Front. Microbiol.">
        <title>Mirubactin C rescues the lethal effect of cell wall biosynthesis mutations in Bacillus subtilis.</title>
        <authorList>
            <person name="Kepplinger B."/>
            <person name="Wen X."/>
            <person name="Tyler A.R."/>
            <person name="Kim B.Y."/>
            <person name="Brown J."/>
            <person name="Banks P."/>
            <person name="Dashti Y."/>
            <person name="Mackenzie E.S."/>
            <person name="Wills C."/>
            <person name="Kawai Y."/>
            <person name="Waldron K.J."/>
            <person name="Allenby N.E.E."/>
            <person name="Wu L.J."/>
            <person name="Hall M.J."/>
            <person name="Errington J."/>
        </authorList>
    </citation>
    <scope>NUCLEOTIDE SEQUENCE</scope>
    <source>
        <strain evidence="2">MDA8-470</strain>
    </source>
</reference>
<keyword evidence="3" id="KW-1185">Reference proteome</keyword>